<dbReference type="GO" id="GO:0061665">
    <property type="term" value="F:SUMO ligase activity"/>
    <property type="evidence" value="ECO:0007669"/>
    <property type="project" value="TreeGrafter"/>
</dbReference>
<dbReference type="UniPathway" id="UPA00886"/>
<evidence type="ECO:0000256" key="3">
    <source>
        <dbReference type="ARBA" id="ARBA00008212"/>
    </source>
</evidence>
<keyword evidence="6" id="KW-0479">Metal-binding</keyword>
<keyword evidence="16" id="KW-1185">Reference proteome</keyword>
<evidence type="ECO:0000256" key="12">
    <source>
        <dbReference type="ARBA" id="ARBA00032533"/>
    </source>
</evidence>
<comment type="pathway">
    <text evidence="2">Protein modification; protein sumoylation.</text>
</comment>
<reference evidence="15 16" key="1">
    <citation type="journal article" date="2007" name="Nature">
        <title>Evolution of genes and genomes on the Drosophila phylogeny.</title>
        <authorList>
            <consortium name="Drosophila 12 Genomes Consortium"/>
            <person name="Clark A.G."/>
            <person name="Eisen M.B."/>
            <person name="Smith D.R."/>
            <person name="Bergman C.M."/>
            <person name="Oliver B."/>
            <person name="Markow T.A."/>
            <person name="Kaufman T.C."/>
            <person name="Kellis M."/>
            <person name="Gelbart W."/>
            <person name="Iyer V.N."/>
            <person name="Pollard D.A."/>
            <person name="Sackton T.B."/>
            <person name="Larracuente A.M."/>
            <person name="Singh N.D."/>
            <person name="Abad J.P."/>
            <person name="Abt D.N."/>
            <person name="Adryan B."/>
            <person name="Aguade M."/>
            <person name="Akashi H."/>
            <person name="Anderson W.W."/>
            <person name="Aquadro C.F."/>
            <person name="Ardell D.H."/>
            <person name="Arguello R."/>
            <person name="Artieri C.G."/>
            <person name="Barbash D.A."/>
            <person name="Barker D."/>
            <person name="Barsanti P."/>
            <person name="Batterham P."/>
            <person name="Batzoglou S."/>
            <person name="Begun D."/>
            <person name="Bhutkar A."/>
            <person name="Blanco E."/>
            <person name="Bosak S.A."/>
            <person name="Bradley R.K."/>
            <person name="Brand A.D."/>
            <person name="Brent M.R."/>
            <person name="Brooks A.N."/>
            <person name="Brown R.H."/>
            <person name="Butlin R.K."/>
            <person name="Caggese C."/>
            <person name="Calvi B.R."/>
            <person name="Bernardo de Carvalho A."/>
            <person name="Caspi A."/>
            <person name="Castrezana S."/>
            <person name="Celniker S.E."/>
            <person name="Chang J.L."/>
            <person name="Chapple C."/>
            <person name="Chatterji S."/>
            <person name="Chinwalla A."/>
            <person name="Civetta A."/>
            <person name="Clifton S.W."/>
            <person name="Comeron J.M."/>
            <person name="Costello J.C."/>
            <person name="Coyne J.A."/>
            <person name="Daub J."/>
            <person name="David R.G."/>
            <person name="Delcher A.L."/>
            <person name="Delehaunty K."/>
            <person name="Do C.B."/>
            <person name="Ebling H."/>
            <person name="Edwards K."/>
            <person name="Eickbush T."/>
            <person name="Evans J.D."/>
            <person name="Filipski A."/>
            <person name="Findeiss S."/>
            <person name="Freyhult E."/>
            <person name="Fulton L."/>
            <person name="Fulton R."/>
            <person name="Garcia A.C."/>
            <person name="Gardiner A."/>
            <person name="Garfield D.A."/>
            <person name="Garvin B.E."/>
            <person name="Gibson G."/>
            <person name="Gilbert D."/>
            <person name="Gnerre S."/>
            <person name="Godfrey J."/>
            <person name="Good R."/>
            <person name="Gotea V."/>
            <person name="Gravely B."/>
            <person name="Greenberg A.J."/>
            <person name="Griffiths-Jones S."/>
            <person name="Gross S."/>
            <person name="Guigo R."/>
            <person name="Gustafson E.A."/>
            <person name="Haerty W."/>
            <person name="Hahn M.W."/>
            <person name="Halligan D.L."/>
            <person name="Halpern A.L."/>
            <person name="Halter G.M."/>
            <person name="Han M.V."/>
            <person name="Heger A."/>
            <person name="Hillier L."/>
            <person name="Hinrichs A.S."/>
            <person name="Holmes I."/>
            <person name="Hoskins R.A."/>
            <person name="Hubisz M.J."/>
            <person name="Hultmark D."/>
            <person name="Huntley M.A."/>
            <person name="Jaffe D.B."/>
            <person name="Jagadeeshan S."/>
            <person name="Jeck W.R."/>
            <person name="Johnson J."/>
            <person name="Jones C.D."/>
            <person name="Jordan W.C."/>
            <person name="Karpen G.H."/>
            <person name="Kataoka E."/>
            <person name="Keightley P.D."/>
            <person name="Kheradpour P."/>
            <person name="Kirkness E.F."/>
            <person name="Koerich L.B."/>
            <person name="Kristiansen K."/>
            <person name="Kudrna D."/>
            <person name="Kulathinal R.J."/>
            <person name="Kumar S."/>
            <person name="Kwok R."/>
            <person name="Lander E."/>
            <person name="Langley C.H."/>
            <person name="Lapoint R."/>
            <person name="Lazzaro B.P."/>
            <person name="Lee S.J."/>
            <person name="Levesque L."/>
            <person name="Li R."/>
            <person name="Lin C.F."/>
            <person name="Lin M.F."/>
            <person name="Lindblad-Toh K."/>
            <person name="Llopart A."/>
            <person name="Long M."/>
            <person name="Low L."/>
            <person name="Lozovsky E."/>
            <person name="Lu J."/>
            <person name="Luo M."/>
            <person name="Machado C.A."/>
            <person name="Makalowski W."/>
            <person name="Marzo M."/>
            <person name="Matsuda M."/>
            <person name="Matzkin L."/>
            <person name="McAllister B."/>
            <person name="McBride C.S."/>
            <person name="McKernan B."/>
            <person name="McKernan K."/>
            <person name="Mendez-Lago M."/>
            <person name="Minx P."/>
            <person name="Mollenhauer M.U."/>
            <person name="Montooth K."/>
            <person name="Mount S.M."/>
            <person name="Mu X."/>
            <person name="Myers E."/>
            <person name="Negre B."/>
            <person name="Newfeld S."/>
            <person name="Nielsen R."/>
            <person name="Noor M.A."/>
            <person name="O'Grady P."/>
            <person name="Pachter L."/>
            <person name="Papaceit M."/>
            <person name="Parisi M.J."/>
            <person name="Parisi M."/>
            <person name="Parts L."/>
            <person name="Pedersen J.S."/>
            <person name="Pesole G."/>
            <person name="Phillippy A.M."/>
            <person name="Ponting C.P."/>
            <person name="Pop M."/>
            <person name="Porcelli D."/>
            <person name="Powell J.R."/>
            <person name="Prohaska S."/>
            <person name="Pruitt K."/>
            <person name="Puig M."/>
            <person name="Quesneville H."/>
            <person name="Ram K.R."/>
            <person name="Rand D."/>
            <person name="Rasmussen M.D."/>
            <person name="Reed L.K."/>
            <person name="Reenan R."/>
            <person name="Reily A."/>
            <person name="Remington K.A."/>
            <person name="Rieger T.T."/>
            <person name="Ritchie M.G."/>
            <person name="Robin C."/>
            <person name="Rogers Y.H."/>
            <person name="Rohde C."/>
            <person name="Rozas J."/>
            <person name="Rubenfield M.J."/>
            <person name="Ruiz A."/>
            <person name="Russo S."/>
            <person name="Salzberg S.L."/>
            <person name="Sanchez-Gracia A."/>
            <person name="Saranga D.J."/>
            <person name="Sato H."/>
            <person name="Schaeffer S.W."/>
            <person name="Schatz M.C."/>
            <person name="Schlenke T."/>
            <person name="Schwartz R."/>
            <person name="Segarra C."/>
            <person name="Singh R.S."/>
            <person name="Sirot L."/>
            <person name="Sirota M."/>
            <person name="Sisneros N.B."/>
            <person name="Smith C.D."/>
            <person name="Smith T.F."/>
            <person name="Spieth J."/>
            <person name="Stage D.E."/>
            <person name="Stark A."/>
            <person name="Stephan W."/>
            <person name="Strausberg R.L."/>
            <person name="Strempel S."/>
            <person name="Sturgill D."/>
            <person name="Sutton G."/>
            <person name="Sutton G.G."/>
            <person name="Tao W."/>
            <person name="Teichmann S."/>
            <person name="Tobari Y.N."/>
            <person name="Tomimura Y."/>
            <person name="Tsolas J.M."/>
            <person name="Valente V.L."/>
            <person name="Venter E."/>
            <person name="Venter J.C."/>
            <person name="Vicario S."/>
            <person name="Vieira F.G."/>
            <person name="Vilella A.J."/>
            <person name="Villasante A."/>
            <person name="Walenz B."/>
            <person name="Wang J."/>
            <person name="Wasserman M."/>
            <person name="Watts T."/>
            <person name="Wilson D."/>
            <person name="Wilson R.K."/>
            <person name="Wing R.A."/>
            <person name="Wolfner M.F."/>
            <person name="Wong A."/>
            <person name="Wong G.K."/>
            <person name="Wu C.I."/>
            <person name="Wu G."/>
            <person name="Yamamoto D."/>
            <person name="Yang H.P."/>
            <person name="Yang S.P."/>
            <person name="Yorke J.A."/>
            <person name="Yoshida K."/>
            <person name="Zdobnov E."/>
            <person name="Zhang P."/>
            <person name="Zhang Y."/>
            <person name="Zimin A.V."/>
            <person name="Baldwin J."/>
            <person name="Abdouelleil A."/>
            <person name="Abdulkadir J."/>
            <person name="Abebe A."/>
            <person name="Abera B."/>
            <person name="Abreu J."/>
            <person name="Acer S.C."/>
            <person name="Aftuck L."/>
            <person name="Alexander A."/>
            <person name="An P."/>
            <person name="Anderson E."/>
            <person name="Anderson S."/>
            <person name="Arachi H."/>
            <person name="Azer M."/>
            <person name="Bachantsang P."/>
            <person name="Barry A."/>
            <person name="Bayul T."/>
            <person name="Berlin A."/>
            <person name="Bessette D."/>
            <person name="Bloom T."/>
            <person name="Blye J."/>
            <person name="Boguslavskiy L."/>
            <person name="Bonnet C."/>
            <person name="Boukhgalter B."/>
            <person name="Bourzgui I."/>
            <person name="Brown A."/>
            <person name="Cahill P."/>
            <person name="Channer S."/>
            <person name="Cheshatsang Y."/>
            <person name="Chuda L."/>
            <person name="Citroen M."/>
            <person name="Collymore A."/>
            <person name="Cooke P."/>
            <person name="Costello M."/>
            <person name="D'Aco K."/>
            <person name="Daza R."/>
            <person name="De Haan G."/>
            <person name="DeGray S."/>
            <person name="DeMaso C."/>
            <person name="Dhargay N."/>
            <person name="Dooley K."/>
            <person name="Dooley E."/>
            <person name="Doricent M."/>
            <person name="Dorje P."/>
            <person name="Dorjee K."/>
            <person name="Dupes A."/>
            <person name="Elong R."/>
            <person name="Falk J."/>
            <person name="Farina A."/>
            <person name="Faro S."/>
            <person name="Ferguson D."/>
            <person name="Fisher S."/>
            <person name="Foley C.D."/>
            <person name="Franke A."/>
            <person name="Friedrich D."/>
            <person name="Gadbois L."/>
            <person name="Gearin G."/>
            <person name="Gearin C.R."/>
            <person name="Giannoukos G."/>
            <person name="Goode T."/>
            <person name="Graham J."/>
            <person name="Grandbois E."/>
            <person name="Grewal S."/>
            <person name="Gyaltsen K."/>
            <person name="Hafez N."/>
            <person name="Hagos B."/>
            <person name="Hall J."/>
            <person name="Henson C."/>
            <person name="Hollinger A."/>
            <person name="Honan T."/>
            <person name="Huard M.D."/>
            <person name="Hughes L."/>
            <person name="Hurhula B."/>
            <person name="Husby M.E."/>
            <person name="Kamat A."/>
            <person name="Kanga B."/>
            <person name="Kashin S."/>
            <person name="Khazanovich D."/>
            <person name="Kisner P."/>
            <person name="Lance K."/>
            <person name="Lara M."/>
            <person name="Lee W."/>
            <person name="Lennon N."/>
            <person name="Letendre F."/>
            <person name="LeVine R."/>
            <person name="Lipovsky A."/>
            <person name="Liu X."/>
            <person name="Liu J."/>
            <person name="Liu S."/>
            <person name="Lokyitsang T."/>
            <person name="Lokyitsang Y."/>
            <person name="Lubonja R."/>
            <person name="Lui A."/>
            <person name="MacDonald P."/>
            <person name="Magnisalis V."/>
            <person name="Maru K."/>
            <person name="Matthews C."/>
            <person name="McCusker W."/>
            <person name="McDonough S."/>
            <person name="Mehta T."/>
            <person name="Meldrim J."/>
            <person name="Meneus L."/>
            <person name="Mihai O."/>
            <person name="Mihalev A."/>
            <person name="Mihova T."/>
            <person name="Mittelman R."/>
            <person name="Mlenga V."/>
            <person name="Montmayeur A."/>
            <person name="Mulrain L."/>
            <person name="Navidi A."/>
            <person name="Naylor J."/>
            <person name="Negash T."/>
            <person name="Nguyen T."/>
            <person name="Nguyen N."/>
            <person name="Nicol R."/>
            <person name="Norbu C."/>
            <person name="Norbu N."/>
            <person name="Novod N."/>
            <person name="O'Neill B."/>
            <person name="Osman S."/>
            <person name="Markiewicz E."/>
            <person name="Oyono O.L."/>
            <person name="Patti C."/>
            <person name="Phunkhang P."/>
            <person name="Pierre F."/>
            <person name="Priest M."/>
            <person name="Raghuraman S."/>
            <person name="Rege F."/>
            <person name="Reyes R."/>
            <person name="Rise C."/>
            <person name="Rogov P."/>
            <person name="Ross K."/>
            <person name="Ryan E."/>
            <person name="Settipalli S."/>
            <person name="Shea T."/>
            <person name="Sherpa N."/>
            <person name="Shi L."/>
            <person name="Shih D."/>
            <person name="Sparrow T."/>
            <person name="Spaulding J."/>
            <person name="Stalker J."/>
            <person name="Stange-Thomann N."/>
            <person name="Stavropoulos S."/>
            <person name="Stone C."/>
            <person name="Strader C."/>
            <person name="Tesfaye S."/>
            <person name="Thomson T."/>
            <person name="Thoulutsang Y."/>
            <person name="Thoulutsang D."/>
            <person name="Topham K."/>
            <person name="Topping I."/>
            <person name="Tsamla T."/>
            <person name="Vassiliev H."/>
            <person name="Vo A."/>
            <person name="Wangchuk T."/>
            <person name="Wangdi T."/>
            <person name="Weiand M."/>
            <person name="Wilkinson J."/>
            <person name="Wilson A."/>
            <person name="Yadav S."/>
            <person name="Young G."/>
            <person name="Yu Q."/>
            <person name="Zembek L."/>
            <person name="Zhong D."/>
            <person name="Zimmer A."/>
            <person name="Zwirko Z."/>
            <person name="Jaffe D.B."/>
            <person name="Alvarez P."/>
            <person name="Brockman W."/>
            <person name="Butler J."/>
            <person name="Chin C."/>
            <person name="Gnerre S."/>
            <person name="Grabherr M."/>
            <person name="Kleber M."/>
            <person name="Mauceli E."/>
            <person name="MacCallum I."/>
        </authorList>
    </citation>
    <scope>NUCLEOTIDE SEQUENCE [LARGE SCALE GENOMIC DNA]</scope>
    <source>
        <strain evidence="16">Tucson 15287-2541.00</strain>
    </source>
</reference>
<name>B4JSM3_DROGR</name>
<gene>
    <name evidence="15" type="primary">Dgri\GH22621</name>
    <name evidence="15" type="ORF">Dgri_GH22621</name>
</gene>
<evidence type="ECO:0000256" key="11">
    <source>
        <dbReference type="ARBA" id="ARBA00031731"/>
    </source>
</evidence>
<dbReference type="PANTHER" id="PTHR21330">
    <property type="entry name" value="E3 SUMO-PROTEIN LIGASE NSE2"/>
    <property type="match status" value="1"/>
</dbReference>
<evidence type="ECO:0000256" key="1">
    <source>
        <dbReference type="ARBA" id="ARBA00004123"/>
    </source>
</evidence>
<evidence type="ECO:0000256" key="4">
    <source>
        <dbReference type="ARBA" id="ARBA00020923"/>
    </source>
</evidence>
<evidence type="ECO:0000256" key="10">
    <source>
        <dbReference type="ARBA" id="ARBA00023242"/>
    </source>
</evidence>
<evidence type="ECO:0000313" key="15">
    <source>
        <dbReference type="EMBL" id="EDV94763.1"/>
    </source>
</evidence>
<dbReference type="STRING" id="7222.B4JSM3"/>
<keyword evidence="8" id="KW-0833">Ubl conjugation pathway</keyword>
<dbReference type="GO" id="GO:0000724">
    <property type="term" value="P:double-strand break repair via homologous recombination"/>
    <property type="evidence" value="ECO:0007669"/>
    <property type="project" value="InterPro"/>
</dbReference>
<dbReference type="PROSITE" id="PS51044">
    <property type="entry name" value="ZF_SP_RING"/>
    <property type="match status" value="1"/>
</dbReference>
<evidence type="ECO:0000256" key="5">
    <source>
        <dbReference type="ARBA" id="ARBA00022679"/>
    </source>
</evidence>
<evidence type="ECO:0000256" key="8">
    <source>
        <dbReference type="ARBA" id="ARBA00022786"/>
    </source>
</evidence>
<dbReference type="GO" id="GO:0008270">
    <property type="term" value="F:zinc ion binding"/>
    <property type="evidence" value="ECO:0007669"/>
    <property type="project" value="UniProtKB-KW"/>
</dbReference>
<dbReference type="InterPro" id="IPR013083">
    <property type="entry name" value="Znf_RING/FYVE/PHD"/>
</dbReference>
<dbReference type="eggNOG" id="KOG2979">
    <property type="taxonomic scope" value="Eukaryota"/>
</dbReference>
<dbReference type="Pfam" id="PF11789">
    <property type="entry name" value="zf-Nse"/>
    <property type="match status" value="1"/>
</dbReference>
<evidence type="ECO:0000313" key="16">
    <source>
        <dbReference type="Proteomes" id="UP000001070"/>
    </source>
</evidence>
<dbReference type="InterPro" id="IPR004181">
    <property type="entry name" value="Znf_MIZ"/>
</dbReference>
<dbReference type="Proteomes" id="UP000001070">
    <property type="component" value="Unassembled WGS sequence"/>
</dbReference>
<keyword evidence="10" id="KW-0539">Nucleus</keyword>
<dbReference type="InParanoid" id="B4JSM3"/>
<dbReference type="Gene3D" id="3.30.40.10">
    <property type="entry name" value="Zinc/RING finger domain, C3HC4 (zinc finger)"/>
    <property type="match status" value="1"/>
</dbReference>
<dbReference type="EMBL" id="CH916373">
    <property type="protein sequence ID" value="EDV94763.1"/>
    <property type="molecule type" value="Genomic_DNA"/>
</dbReference>
<dbReference type="AlphaFoldDB" id="B4JSM3"/>
<dbReference type="OMA" id="FSLHDPW"/>
<dbReference type="FunCoup" id="B4JSM3">
    <property type="interactions" value="2051"/>
</dbReference>
<comment type="similarity">
    <text evidence="3">Belongs to the NSE2 family.</text>
</comment>
<dbReference type="GO" id="GO:0005634">
    <property type="term" value="C:nucleus"/>
    <property type="evidence" value="ECO:0007669"/>
    <property type="project" value="UniProtKB-SubCell"/>
</dbReference>
<dbReference type="GO" id="GO:0030915">
    <property type="term" value="C:Smc5-Smc6 complex"/>
    <property type="evidence" value="ECO:0007669"/>
    <property type="project" value="InterPro"/>
</dbReference>
<keyword evidence="7 13" id="KW-0863">Zinc-finger</keyword>
<protein>
    <recommendedName>
        <fullName evidence="4">E3 SUMO-protein ligase NSE2</fullName>
    </recommendedName>
    <alternativeName>
        <fullName evidence="11">E3 SUMO-protein transferase NSE2</fullName>
    </alternativeName>
    <alternativeName>
        <fullName evidence="12">Non-structural maintenance of chromosomes element 2 homolog</fullName>
    </alternativeName>
</protein>
<organism evidence="16">
    <name type="scientific">Drosophila grimshawi</name>
    <name type="common">Hawaiian fruit fly</name>
    <name type="synonym">Idiomyia grimshawi</name>
    <dbReference type="NCBI Taxonomy" id="7222"/>
    <lineage>
        <taxon>Eukaryota</taxon>
        <taxon>Metazoa</taxon>
        <taxon>Ecdysozoa</taxon>
        <taxon>Arthropoda</taxon>
        <taxon>Hexapoda</taxon>
        <taxon>Insecta</taxon>
        <taxon>Pterygota</taxon>
        <taxon>Neoptera</taxon>
        <taxon>Endopterygota</taxon>
        <taxon>Diptera</taxon>
        <taxon>Brachycera</taxon>
        <taxon>Muscomorpha</taxon>
        <taxon>Ephydroidea</taxon>
        <taxon>Drosophilidae</taxon>
        <taxon>Drosophila</taxon>
        <taxon>Hawaiian Drosophila</taxon>
    </lineage>
</organism>
<evidence type="ECO:0000256" key="13">
    <source>
        <dbReference type="PROSITE-ProRule" id="PRU00452"/>
    </source>
</evidence>
<proteinExistence type="inferred from homology"/>
<dbReference type="InterPro" id="IPR026846">
    <property type="entry name" value="Nse2(Mms21)"/>
</dbReference>
<dbReference type="PhylomeDB" id="B4JSM3"/>
<sequence length="226" mass="25621">MDFIQNVDDVKQTLIDNSLFMKSLENCCDGSFQDEIKKLGNEIMNERLEYGGKLMLIKAKQKRIDTNVQHASNQANTVEEFEQIYSQLSATEEKKRINIKQTSEYKEFKRTMEGISDSNASATNAHDDDNVIEVRETGGMAVSMYDPWSKAIMSNPVRNTKCGHHYDRDTVKASLQNGTDVRCPVVGCASKAFIQLQHLQADPALHSKIQEYLAEQQMQESSDEDN</sequence>
<keyword evidence="5" id="KW-0808">Transferase</keyword>
<evidence type="ECO:0000256" key="9">
    <source>
        <dbReference type="ARBA" id="ARBA00022833"/>
    </source>
</evidence>
<evidence type="ECO:0000256" key="6">
    <source>
        <dbReference type="ARBA" id="ARBA00022723"/>
    </source>
</evidence>
<accession>B4JSM3</accession>
<dbReference type="CDD" id="cd16651">
    <property type="entry name" value="SPL-RING_NSE2"/>
    <property type="match status" value="1"/>
</dbReference>
<evidence type="ECO:0000259" key="14">
    <source>
        <dbReference type="PROSITE" id="PS51044"/>
    </source>
</evidence>
<dbReference type="GO" id="GO:0016925">
    <property type="term" value="P:protein sumoylation"/>
    <property type="evidence" value="ECO:0007669"/>
    <property type="project" value="UniProtKB-UniPathway"/>
</dbReference>
<dbReference type="SUPFAM" id="SSF57850">
    <property type="entry name" value="RING/U-box"/>
    <property type="match status" value="1"/>
</dbReference>
<dbReference type="OrthoDB" id="26899at2759"/>
<keyword evidence="9" id="KW-0862">Zinc</keyword>
<evidence type="ECO:0000256" key="7">
    <source>
        <dbReference type="ARBA" id="ARBA00022771"/>
    </source>
</evidence>
<evidence type="ECO:0000256" key="2">
    <source>
        <dbReference type="ARBA" id="ARBA00004718"/>
    </source>
</evidence>
<dbReference type="HOGENOM" id="CLU_106881_0_0_1"/>
<dbReference type="KEGG" id="dgr:6567628"/>
<feature type="domain" description="SP-RING-type" evidence="14">
    <location>
        <begin position="127"/>
        <end position="214"/>
    </location>
</feature>
<comment type="subcellular location">
    <subcellularLocation>
        <location evidence="1">Nucleus</location>
    </subcellularLocation>
</comment>
<dbReference type="PANTHER" id="PTHR21330:SF1">
    <property type="entry name" value="E3 SUMO-PROTEIN LIGASE NSE2"/>
    <property type="match status" value="1"/>
</dbReference>